<sequence>MNKEEAIKNVCNALLSETSIPISIRNMEGVDKIQYEELKKNIIFLIDYYKDRDDVPKKLALAFVDISNYFFVPNLNYSEEDYEQFENYGIELSELANKLFEDE</sequence>
<evidence type="ECO:0000313" key="2">
    <source>
        <dbReference type="Proteomes" id="UP001621713"/>
    </source>
</evidence>
<proteinExistence type="predicted"/>
<dbReference type="RefSeq" id="WP_123862027.1">
    <property type="nucleotide sequence ID" value="NZ_CP097867.1"/>
</dbReference>
<keyword evidence="2" id="KW-1185">Reference proteome</keyword>
<accession>A0ABW8PJV6</accession>
<comment type="caution">
    <text evidence="1">The sequence shown here is derived from an EMBL/GenBank/DDBJ whole genome shotgun (WGS) entry which is preliminary data.</text>
</comment>
<dbReference type="EMBL" id="JAZHOJ010000053">
    <property type="protein sequence ID" value="MFK7004847.1"/>
    <property type="molecule type" value="Genomic_DNA"/>
</dbReference>
<protein>
    <submittedName>
        <fullName evidence="1">Uncharacterized protein</fullName>
    </submittedName>
</protein>
<reference evidence="1 2" key="1">
    <citation type="submission" date="2024-02" db="EMBL/GenBank/DDBJ databases">
        <title>Comparative Genomic Analysis of Flavobacterium Species Causing Columnaris Disease of Freshwater Fish in Thailand: Insights into Virulence and Resistance Mechanisms.</title>
        <authorList>
            <person name="Nguyen D."/>
            <person name="Chokmangmeepisarn P."/>
            <person name="Khianchaikhan K."/>
            <person name="Morishita M."/>
            <person name="Bunnoy A."/>
            <person name="Rodkhum C."/>
        </authorList>
    </citation>
    <scope>NUCLEOTIDE SEQUENCE [LARGE SCALE GENOMIC DNA]</scope>
    <source>
        <strain evidence="1 2">PCBSB2203</strain>
    </source>
</reference>
<dbReference type="Proteomes" id="UP001621713">
    <property type="component" value="Unassembled WGS sequence"/>
</dbReference>
<organism evidence="1 2">
    <name type="scientific">Flavobacterium covae</name>
    <dbReference type="NCBI Taxonomy" id="2906076"/>
    <lineage>
        <taxon>Bacteria</taxon>
        <taxon>Pseudomonadati</taxon>
        <taxon>Bacteroidota</taxon>
        <taxon>Flavobacteriia</taxon>
        <taxon>Flavobacteriales</taxon>
        <taxon>Flavobacteriaceae</taxon>
        <taxon>Flavobacterium</taxon>
    </lineage>
</organism>
<name>A0ABW8PJV6_9FLAO</name>
<gene>
    <name evidence="1" type="ORF">V3467_13485</name>
</gene>
<evidence type="ECO:0000313" key="1">
    <source>
        <dbReference type="EMBL" id="MFK7004847.1"/>
    </source>
</evidence>